<feature type="compositionally biased region" description="Low complexity" evidence="6">
    <location>
        <begin position="32"/>
        <end position="68"/>
    </location>
</feature>
<dbReference type="EMBL" id="JAPDMQ010000082">
    <property type="protein sequence ID" value="KAK0536133.1"/>
    <property type="molecule type" value="Genomic_DNA"/>
</dbReference>
<comment type="similarity">
    <text evidence="2">Belongs to the GINS4/SLD5 family.</text>
</comment>
<dbReference type="InterPro" id="IPR036224">
    <property type="entry name" value="GINS_bundle-like_dom_sf"/>
</dbReference>
<proteinExistence type="inferred from homology"/>
<dbReference type="GO" id="GO:0000727">
    <property type="term" value="P:double-strand break repair via break-induced replication"/>
    <property type="evidence" value="ECO:0007669"/>
    <property type="project" value="TreeGrafter"/>
</dbReference>
<dbReference type="SUPFAM" id="SSF158573">
    <property type="entry name" value="GINS helical bundle-like"/>
    <property type="match status" value="1"/>
</dbReference>
<dbReference type="SUPFAM" id="SSF160059">
    <property type="entry name" value="PriA/YqbF domain"/>
    <property type="match status" value="1"/>
</dbReference>
<dbReference type="Pfam" id="PF05916">
    <property type="entry name" value="Sld5"/>
    <property type="match status" value="1"/>
</dbReference>
<comment type="subcellular location">
    <subcellularLocation>
        <location evidence="1">Nucleus</location>
    </subcellularLocation>
</comment>
<evidence type="ECO:0000256" key="5">
    <source>
        <dbReference type="ARBA" id="ARBA00023242"/>
    </source>
</evidence>
<feature type="domain" description="GINS subunit" evidence="7">
    <location>
        <begin position="154"/>
        <end position="234"/>
    </location>
</feature>
<dbReference type="InterPro" id="IPR008591">
    <property type="entry name" value="GINS_Sld5"/>
</dbReference>
<dbReference type="PANTHER" id="PTHR21206">
    <property type="entry name" value="SLD5 PROTEIN"/>
    <property type="match status" value="1"/>
</dbReference>
<evidence type="ECO:0000313" key="10">
    <source>
        <dbReference type="Proteomes" id="UP001176521"/>
    </source>
</evidence>
<dbReference type="AlphaFoldDB" id="A0AAN6GGC0"/>
<keyword evidence="4" id="KW-0235">DNA replication</keyword>
<reference evidence="9" key="1">
    <citation type="journal article" date="2023" name="PhytoFront">
        <title>Draft Genome Resources of Seven Strains of Tilletia horrida, Causal Agent of Kernel Smut of Rice.</title>
        <authorList>
            <person name="Khanal S."/>
            <person name="Antony Babu S."/>
            <person name="Zhou X.G."/>
        </authorList>
    </citation>
    <scope>NUCLEOTIDE SEQUENCE</scope>
    <source>
        <strain evidence="9">TX3</strain>
    </source>
</reference>
<accession>A0AAN6GGC0</accession>
<dbReference type="Gene3D" id="3.40.5.60">
    <property type="match status" value="1"/>
</dbReference>
<evidence type="ECO:0000256" key="3">
    <source>
        <dbReference type="ARBA" id="ARBA00014804"/>
    </source>
</evidence>
<evidence type="ECO:0000256" key="4">
    <source>
        <dbReference type="ARBA" id="ARBA00022705"/>
    </source>
</evidence>
<feature type="compositionally biased region" description="Gly residues" evidence="6">
    <location>
        <begin position="69"/>
        <end position="83"/>
    </location>
</feature>
<keyword evidence="5" id="KW-0539">Nucleus</keyword>
<feature type="region of interest" description="Disordered" evidence="6">
    <location>
        <begin position="1"/>
        <end position="83"/>
    </location>
</feature>
<evidence type="ECO:0000313" key="9">
    <source>
        <dbReference type="EMBL" id="KAK0536133.1"/>
    </source>
</evidence>
<evidence type="ECO:0000259" key="7">
    <source>
        <dbReference type="Pfam" id="PF05916"/>
    </source>
</evidence>
<organism evidence="9 10">
    <name type="scientific">Tilletia horrida</name>
    <dbReference type="NCBI Taxonomy" id="155126"/>
    <lineage>
        <taxon>Eukaryota</taxon>
        <taxon>Fungi</taxon>
        <taxon>Dikarya</taxon>
        <taxon>Basidiomycota</taxon>
        <taxon>Ustilaginomycotina</taxon>
        <taxon>Exobasidiomycetes</taxon>
        <taxon>Tilletiales</taxon>
        <taxon>Tilletiaceae</taxon>
        <taxon>Tilletia</taxon>
    </lineage>
</organism>
<dbReference type="CDD" id="cd21692">
    <property type="entry name" value="GINS_B_Sld5"/>
    <property type="match status" value="1"/>
</dbReference>
<dbReference type="InterPro" id="IPR031633">
    <property type="entry name" value="SLD5_C"/>
</dbReference>
<dbReference type="Pfam" id="PF16922">
    <property type="entry name" value="SLD5_C"/>
    <property type="match status" value="1"/>
</dbReference>
<dbReference type="InterPro" id="IPR038749">
    <property type="entry name" value="Sld5_GINS_A"/>
</dbReference>
<comment type="caution">
    <text evidence="9">The sequence shown here is derived from an EMBL/GenBank/DDBJ whole genome shotgun (WGS) entry which is preliminary data.</text>
</comment>
<evidence type="ECO:0000256" key="1">
    <source>
        <dbReference type="ARBA" id="ARBA00004123"/>
    </source>
</evidence>
<protein>
    <recommendedName>
        <fullName evidence="3">DNA replication complex GINS protein SLD5</fullName>
    </recommendedName>
</protein>
<feature type="compositionally biased region" description="Acidic residues" evidence="6">
    <location>
        <begin position="1"/>
        <end position="11"/>
    </location>
</feature>
<dbReference type="GO" id="GO:0006261">
    <property type="term" value="P:DNA-templated DNA replication"/>
    <property type="evidence" value="ECO:0007669"/>
    <property type="project" value="InterPro"/>
</dbReference>
<dbReference type="Proteomes" id="UP001176521">
    <property type="component" value="Unassembled WGS sequence"/>
</dbReference>
<sequence>MYRMDDGEDDPASQGNYGAQGDGDNDGSFPLSPAGAAAGSSSYGGATAGSSNPSARFASSSSSASFPRSGGGGAGGAAASGSGSGSGRYGARAAVAAAAGAMLDPDLPGLDPIPEITKLSRAWMEERGAPDLLYWKGDVVDGVIDQIEQQVTILDSLLADPSTSQEEHFRLSLVQLDVERARWLLKAYLRTRLRKIETYAQFISAQAHMRDRLSDVELGYVKKYNELQTAHLNASVLSYLPEKMRGLADDVMGMSGGASGTMVHQPDLDEPAFIRCRVDCGQLRLPDGEMVELAKGSIHLLRYNSVQYLVEQGRVEML</sequence>
<feature type="domain" description="DNA replication complex GINS protein SLD5 C-terminal" evidence="8">
    <location>
        <begin position="266"/>
        <end position="318"/>
    </location>
</feature>
<name>A0AAN6GGC0_9BASI</name>
<dbReference type="InterPro" id="IPR021151">
    <property type="entry name" value="GINS_A"/>
</dbReference>
<keyword evidence="10" id="KW-1185">Reference proteome</keyword>
<dbReference type="CDD" id="cd11711">
    <property type="entry name" value="GINS_A_Sld5"/>
    <property type="match status" value="1"/>
</dbReference>
<gene>
    <name evidence="9" type="primary">SLD5</name>
    <name evidence="9" type="ORF">OC842_002081</name>
</gene>
<dbReference type="GO" id="GO:0000811">
    <property type="term" value="C:GINS complex"/>
    <property type="evidence" value="ECO:0007669"/>
    <property type="project" value="TreeGrafter"/>
</dbReference>
<evidence type="ECO:0000256" key="6">
    <source>
        <dbReference type="SAM" id="MobiDB-lite"/>
    </source>
</evidence>
<dbReference type="Gene3D" id="1.20.58.1030">
    <property type="match status" value="1"/>
</dbReference>
<evidence type="ECO:0000256" key="2">
    <source>
        <dbReference type="ARBA" id="ARBA00008187"/>
    </source>
</evidence>
<evidence type="ECO:0000259" key="8">
    <source>
        <dbReference type="Pfam" id="PF16922"/>
    </source>
</evidence>
<dbReference type="PANTHER" id="PTHR21206:SF0">
    <property type="entry name" value="DNA REPLICATION COMPLEX GINS PROTEIN SLD5"/>
    <property type="match status" value="1"/>
</dbReference>